<feature type="domain" description="DC1" evidence="2">
    <location>
        <begin position="28"/>
        <end position="78"/>
    </location>
</feature>
<dbReference type="PANTHER" id="PTHR32410:SF162">
    <property type="entry name" value="CHP-RICH ZINC FINGER PROTEIN-LIKE-RELATED"/>
    <property type="match status" value="1"/>
</dbReference>
<organism evidence="3">
    <name type="scientific">Brassica cretica</name>
    <name type="common">Mustard</name>
    <dbReference type="NCBI Taxonomy" id="69181"/>
    <lineage>
        <taxon>Eukaryota</taxon>
        <taxon>Viridiplantae</taxon>
        <taxon>Streptophyta</taxon>
        <taxon>Embryophyta</taxon>
        <taxon>Tracheophyta</taxon>
        <taxon>Spermatophyta</taxon>
        <taxon>Magnoliopsida</taxon>
        <taxon>eudicotyledons</taxon>
        <taxon>Gunneridae</taxon>
        <taxon>Pentapetalae</taxon>
        <taxon>rosids</taxon>
        <taxon>malvids</taxon>
        <taxon>Brassicales</taxon>
        <taxon>Brassicaceae</taxon>
        <taxon>Brassiceae</taxon>
        <taxon>Brassica</taxon>
    </lineage>
</organism>
<dbReference type="PANTHER" id="PTHR32410">
    <property type="entry name" value="CYSTEINE/HISTIDINE-RICH C1 DOMAIN FAMILY PROTEIN"/>
    <property type="match status" value="1"/>
</dbReference>
<proteinExistence type="predicted"/>
<dbReference type="InterPro" id="IPR004146">
    <property type="entry name" value="DC1"/>
</dbReference>
<name>A0A8S9FLM9_BRACR</name>
<dbReference type="AlphaFoldDB" id="A0A8S9FLM9"/>
<comment type="caution">
    <text evidence="3">The sequence shown here is derived from an EMBL/GenBank/DDBJ whole genome shotgun (WGS) entry which is preliminary data.</text>
</comment>
<protein>
    <recommendedName>
        <fullName evidence="2">DC1 domain-containing protein</fullName>
    </recommendedName>
</protein>
<accession>A0A8S9FLM9</accession>
<dbReference type="Pfam" id="PF03107">
    <property type="entry name" value="C1_2"/>
    <property type="match status" value="1"/>
</dbReference>
<dbReference type="InterPro" id="IPR053192">
    <property type="entry name" value="Vacuole_Formation_Reg"/>
</dbReference>
<evidence type="ECO:0000259" key="2">
    <source>
        <dbReference type="Pfam" id="PF03107"/>
    </source>
</evidence>
<evidence type="ECO:0000313" key="3">
    <source>
        <dbReference type="EMBL" id="KAF2534550.1"/>
    </source>
</evidence>
<evidence type="ECO:0000256" key="1">
    <source>
        <dbReference type="ARBA" id="ARBA00022737"/>
    </source>
</evidence>
<dbReference type="EMBL" id="QGKY02002305">
    <property type="protein sequence ID" value="KAF2534550.1"/>
    <property type="molecule type" value="Genomic_DNA"/>
</dbReference>
<dbReference type="InterPro" id="IPR046349">
    <property type="entry name" value="C1-like_sf"/>
</dbReference>
<sequence>MVEREGTPEEEEEIAPYEVIDDNTIRHFSHDHNLQLNKDGMILSENTVCKACVFEISSEPFYICKHQQCDFILHEKCANLPRKKTPCVQQPAIHASHRFSLHISVCAL</sequence>
<reference evidence="3" key="1">
    <citation type="submission" date="2019-12" db="EMBL/GenBank/DDBJ databases">
        <title>Genome sequencing and annotation of Brassica cretica.</title>
        <authorList>
            <person name="Studholme D.J."/>
            <person name="Sarris P.F."/>
        </authorList>
    </citation>
    <scope>NUCLEOTIDE SEQUENCE</scope>
    <source>
        <strain evidence="3">PFS-102/07</strain>
        <tissue evidence="3">Leaf</tissue>
    </source>
</reference>
<keyword evidence="1" id="KW-0677">Repeat</keyword>
<gene>
    <name evidence="3" type="ORF">F2Q70_00029137</name>
</gene>
<dbReference type="SUPFAM" id="SSF57889">
    <property type="entry name" value="Cysteine-rich domain"/>
    <property type="match status" value="1"/>
</dbReference>